<dbReference type="InterPro" id="IPR029052">
    <property type="entry name" value="Metallo-depent_PP-like"/>
</dbReference>
<dbReference type="RefSeq" id="WP_013567574.1">
    <property type="nucleotide sequence ID" value="NC_014963.1"/>
</dbReference>
<dbReference type="PANTHER" id="PTHR43143">
    <property type="entry name" value="METALLOPHOSPHOESTERASE, CALCINEURIN SUPERFAMILY"/>
    <property type="match status" value="1"/>
</dbReference>
<dbReference type="Gene3D" id="3.60.21.10">
    <property type="match status" value="1"/>
</dbReference>
<dbReference type="InterPro" id="IPR006311">
    <property type="entry name" value="TAT_signal"/>
</dbReference>
<keyword evidence="3" id="KW-1185">Reference proteome</keyword>
<dbReference type="KEGG" id="tsa:AciPR4_1008"/>
<protein>
    <submittedName>
        <fullName evidence="2">Metallophosphoesterase</fullName>
    </submittedName>
</protein>
<dbReference type="SUPFAM" id="SSF56300">
    <property type="entry name" value="Metallo-dependent phosphatases"/>
    <property type="match status" value="1"/>
</dbReference>
<dbReference type="STRING" id="401053.AciPR4_1008"/>
<evidence type="ECO:0000259" key="1">
    <source>
        <dbReference type="Pfam" id="PF00149"/>
    </source>
</evidence>
<evidence type="ECO:0000313" key="3">
    <source>
        <dbReference type="Proteomes" id="UP000006844"/>
    </source>
</evidence>
<dbReference type="Pfam" id="PF00149">
    <property type="entry name" value="Metallophos"/>
    <property type="match status" value="1"/>
</dbReference>
<dbReference type="PANTHER" id="PTHR43143:SF1">
    <property type="entry name" value="SERINE_THREONINE-PROTEIN PHOSPHATASE CPPED1"/>
    <property type="match status" value="1"/>
</dbReference>
<dbReference type="InterPro" id="IPR051918">
    <property type="entry name" value="STPP_CPPED1"/>
</dbReference>
<dbReference type="InterPro" id="IPR004843">
    <property type="entry name" value="Calcineurin-like_PHP"/>
</dbReference>
<dbReference type="GO" id="GO:0016787">
    <property type="term" value="F:hydrolase activity"/>
    <property type="evidence" value="ECO:0007669"/>
    <property type="project" value="InterPro"/>
</dbReference>
<dbReference type="EMBL" id="CP002467">
    <property type="protein sequence ID" value="ADV81841.1"/>
    <property type="molecule type" value="Genomic_DNA"/>
</dbReference>
<evidence type="ECO:0000313" key="2">
    <source>
        <dbReference type="EMBL" id="ADV81841.1"/>
    </source>
</evidence>
<accession>E8V8D8</accession>
<dbReference type="eggNOG" id="COG1409">
    <property type="taxonomic scope" value="Bacteria"/>
</dbReference>
<gene>
    <name evidence="2" type="ordered locus">AciPR4_1008</name>
</gene>
<dbReference type="HOGENOM" id="CLU_076058_0_0_0"/>
<name>E8V8D8_TERSS</name>
<dbReference type="PROSITE" id="PS51318">
    <property type="entry name" value="TAT"/>
    <property type="match status" value="1"/>
</dbReference>
<feature type="domain" description="Calcineurin-like phosphoesterase" evidence="1">
    <location>
        <begin position="37"/>
        <end position="253"/>
    </location>
</feature>
<dbReference type="Proteomes" id="UP000006844">
    <property type="component" value="Chromosome"/>
</dbReference>
<dbReference type="AlphaFoldDB" id="E8V8D8"/>
<proteinExistence type="predicted"/>
<reference evidence="2 3" key="1">
    <citation type="journal article" date="2012" name="Stand. Genomic Sci.">
        <title>Complete genome sequence of Terriglobus saanensis type strain SP1PR4(T), an Acidobacteria from tundra soil.</title>
        <authorList>
            <person name="Rawat S.R."/>
            <person name="Mannisto M.K."/>
            <person name="Starovoytov V."/>
            <person name="Goodwin L."/>
            <person name="Nolan M."/>
            <person name="Hauser L."/>
            <person name="Land M."/>
            <person name="Davenport K.W."/>
            <person name="Woyke T."/>
            <person name="Haggblom M.M."/>
        </authorList>
    </citation>
    <scope>NUCLEOTIDE SEQUENCE</scope>
    <source>
        <strain evidence="3">ATCC BAA-1853 / DSM 23119 / SP1PR4</strain>
    </source>
</reference>
<sequence>MAMNMDRRGFLSLGAAAAAGWAMPVEAKVAPGAGHVKYIFFTDTHLEPELKGDVGSAQAFAKIKAIKPEFCIQGGDHCFDLAVAPRDRSMMLLDLYQKTEHTLDMPIHHVLGNHDVFGRGTKSGVSESDPLYGKKAFEQKFDAKTYRSWDYKGYHFIVLDSVQITPDRYYSAWIDDPQIAWLKEDLAAVKAGVPIVISVHCPLISAANEYKSPWHEPDPGQAKYPTFLTGNAWQVLPLFEGHNIIGVFQGHTHLNEVVYWRDIPFITSGAICGNWWMGSRWGTPEGFTVVELDRGRIRWRYETYGWTSVKSEADPLPVILQPSVPGSWPTV</sequence>
<organism evidence="2 3">
    <name type="scientific">Terriglobus saanensis (strain ATCC BAA-1853 / DSM 23119 / SP1PR4)</name>
    <dbReference type="NCBI Taxonomy" id="401053"/>
    <lineage>
        <taxon>Bacteria</taxon>
        <taxon>Pseudomonadati</taxon>
        <taxon>Acidobacteriota</taxon>
        <taxon>Terriglobia</taxon>
        <taxon>Terriglobales</taxon>
        <taxon>Acidobacteriaceae</taxon>
        <taxon>Terriglobus</taxon>
    </lineage>
</organism>